<dbReference type="InterPro" id="IPR011057">
    <property type="entry name" value="Mss4-like_sf"/>
</dbReference>
<organism evidence="8 9">
    <name type="scientific">Microbotryum saponariae</name>
    <dbReference type="NCBI Taxonomy" id="289078"/>
    <lineage>
        <taxon>Eukaryota</taxon>
        <taxon>Fungi</taxon>
        <taxon>Dikarya</taxon>
        <taxon>Basidiomycota</taxon>
        <taxon>Pucciniomycotina</taxon>
        <taxon>Microbotryomycetes</taxon>
        <taxon>Microbotryales</taxon>
        <taxon>Microbotryaceae</taxon>
        <taxon>Microbotryum</taxon>
    </lineage>
</organism>
<evidence type="ECO:0000256" key="3">
    <source>
        <dbReference type="ARBA" id="ARBA00022679"/>
    </source>
</evidence>
<dbReference type="STRING" id="289078.A0A2X0MZ33"/>
<dbReference type="Proteomes" id="UP000249723">
    <property type="component" value="Unassembled WGS sequence"/>
</dbReference>
<dbReference type="PROSITE" id="PS51186">
    <property type="entry name" value="GNAT"/>
    <property type="match status" value="1"/>
</dbReference>
<evidence type="ECO:0000256" key="1">
    <source>
        <dbReference type="ARBA" id="ARBA00022448"/>
    </source>
</evidence>
<dbReference type="GO" id="GO:0007264">
    <property type="term" value="P:small GTPase-mediated signal transduction"/>
    <property type="evidence" value="ECO:0007669"/>
    <property type="project" value="InterPro"/>
</dbReference>
<dbReference type="GO" id="GO:0015031">
    <property type="term" value="P:protein transport"/>
    <property type="evidence" value="ECO:0007669"/>
    <property type="project" value="UniProtKB-KW"/>
</dbReference>
<gene>
    <name evidence="8" type="ORF">BZ3500_MVSOF-1268-A1-R1_CHR4-3G07270</name>
</gene>
<evidence type="ECO:0000313" key="8">
    <source>
        <dbReference type="EMBL" id="SCZ97585.1"/>
    </source>
</evidence>
<dbReference type="Pfam" id="PF04421">
    <property type="entry name" value="Mss4"/>
    <property type="match status" value="1"/>
</dbReference>
<dbReference type="EMBL" id="FMWP01000093">
    <property type="protein sequence ID" value="SCZ97585.1"/>
    <property type="molecule type" value="Genomic_DNA"/>
</dbReference>
<dbReference type="InterPro" id="IPR007515">
    <property type="entry name" value="Mss4"/>
</dbReference>
<dbReference type="PANTHER" id="PTHR10908">
    <property type="entry name" value="SEROTONIN N-ACETYLTRANSFERASE"/>
    <property type="match status" value="1"/>
</dbReference>
<evidence type="ECO:0000259" key="7">
    <source>
        <dbReference type="PROSITE" id="PS51186"/>
    </source>
</evidence>
<dbReference type="InterPro" id="IPR051635">
    <property type="entry name" value="SNAT-like"/>
</dbReference>
<evidence type="ECO:0000256" key="2">
    <source>
        <dbReference type="ARBA" id="ARBA00022658"/>
    </source>
</evidence>
<keyword evidence="5" id="KW-0012">Acyltransferase</keyword>
<dbReference type="Gene3D" id="3.40.630.30">
    <property type="match status" value="1"/>
</dbReference>
<evidence type="ECO:0000256" key="6">
    <source>
        <dbReference type="SAM" id="MobiDB-lite"/>
    </source>
</evidence>
<sequence>MSQLAIALEFRPVPAEHVDKAFELESAGFPADEAASLETLRYRQSVAGPLFFGAYALDGELVGFACATLTPLDTLTHESMSKHVANAPYVAIHSVCVSTRHRRQGIARSLLEAYVARLSRSYGIRGARLITHNHLIPLYRQAGFELIGESSVVHGREKWFEMRIDFSQHPNAEQRSEPAHSEDETSIRNPGTKFISLGPTPLAQLVDTTTQMNSTDLYCPRADCRCLLVKRGTARFVQSRPDDLERSMAFPAELQPQSLADFGPSARLSRSKILAFHEMLRHRGRCQAIKYLICADCDLGPLGWHDTEGRDLGVEVAQENEGQTGNVRSGREFLLAVDRLRYRIVDE</sequence>
<dbReference type="GO" id="GO:0008080">
    <property type="term" value="F:N-acetyltransferase activity"/>
    <property type="evidence" value="ECO:0007669"/>
    <property type="project" value="UniProtKB-ARBA"/>
</dbReference>
<feature type="compositionally biased region" description="Basic and acidic residues" evidence="6">
    <location>
        <begin position="169"/>
        <end position="186"/>
    </location>
</feature>
<dbReference type="PANTHER" id="PTHR10908:SF0">
    <property type="entry name" value="SEROTONIN N-ACETYLTRANSFERASE"/>
    <property type="match status" value="1"/>
</dbReference>
<evidence type="ECO:0000313" key="9">
    <source>
        <dbReference type="Proteomes" id="UP000249723"/>
    </source>
</evidence>
<evidence type="ECO:0000256" key="4">
    <source>
        <dbReference type="ARBA" id="ARBA00022927"/>
    </source>
</evidence>
<dbReference type="CDD" id="cd04301">
    <property type="entry name" value="NAT_SF"/>
    <property type="match status" value="1"/>
</dbReference>
<feature type="domain" description="N-acetyltransferase" evidence="7">
    <location>
        <begin position="8"/>
        <end position="167"/>
    </location>
</feature>
<dbReference type="AlphaFoldDB" id="A0A2X0MZ33"/>
<dbReference type="InterPro" id="IPR000182">
    <property type="entry name" value="GNAT_dom"/>
</dbReference>
<keyword evidence="1" id="KW-0813">Transport</keyword>
<accession>A0A2X0MZ33</accession>
<dbReference type="Pfam" id="PF00583">
    <property type="entry name" value="Acetyltransf_1"/>
    <property type="match status" value="1"/>
</dbReference>
<keyword evidence="3" id="KW-0808">Transferase</keyword>
<dbReference type="InterPro" id="IPR011323">
    <property type="entry name" value="Mss4/transl-control_tumour"/>
</dbReference>
<dbReference type="PROSITE" id="PS51796">
    <property type="entry name" value="MSS4"/>
    <property type="match status" value="1"/>
</dbReference>
<dbReference type="GO" id="GO:0005085">
    <property type="term" value="F:guanyl-nucleotide exchange factor activity"/>
    <property type="evidence" value="ECO:0007669"/>
    <property type="project" value="UniProtKB-KW"/>
</dbReference>
<reference evidence="9" key="1">
    <citation type="submission" date="2016-10" db="EMBL/GenBank/DDBJ databases">
        <authorList>
            <person name="Jeantristanb JTB J.-T."/>
            <person name="Ricardo R."/>
        </authorList>
    </citation>
    <scope>NUCLEOTIDE SEQUENCE [LARGE SCALE GENOMIC DNA]</scope>
</reference>
<dbReference type="SUPFAM" id="SSF55729">
    <property type="entry name" value="Acyl-CoA N-acyltransferases (Nat)"/>
    <property type="match status" value="1"/>
</dbReference>
<keyword evidence="2" id="KW-0344">Guanine-nucleotide releasing factor</keyword>
<dbReference type="InterPro" id="IPR016181">
    <property type="entry name" value="Acyl_CoA_acyltransferase"/>
</dbReference>
<protein>
    <submittedName>
        <fullName evidence="8">BZ3500_MvSof-1268-A1-R1_Chr4-3g07270 protein</fullName>
    </submittedName>
</protein>
<evidence type="ECO:0000256" key="5">
    <source>
        <dbReference type="ARBA" id="ARBA00023315"/>
    </source>
</evidence>
<dbReference type="OrthoDB" id="30840at2759"/>
<dbReference type="SUPFAM" id="SSF51316">
    <property type="entry name" value="Mss4-like"/>
    <property type="match status" value="1"/>
</dbReference>
<name>A0A2X0MZ33_9BASI</name>
<proteinExistence type="predicted"/>
<keyword evidence="9" id="KW-1185">Reference proteome</keyword>
<keyword evidence="4" id="KW-0653">Protein transport</keyword>
<feature type="region of interest" description="Disordered" evidence="6">
    <location>
        <begin position="169"/>
        <end position="191"/>
    </location>
</feature>
<dbReference type="Gene3D" id="2.170.150.10">
    <property type="entry name" value="Metal Binding Protein, Guanine Nucleotide Exchange Factor, Chain A"/>
    <property type="match status" value="1"/>
</dbReference>